<comment type="caution">
    <text evidence="1">The sequence shown here is derived from an EMBL/GenBank/DDBJ whole genome shotgun (WGS) entry which is preliminary data.</text>
</comment>
<protein>
    <submittedName>
        <fullName evidence="1">Uncharacterized protein</fullName>
    </submittedName>
</protein>
<organism evidence="1 2">
    <name type="scientific">Candolleomyces aberdarensis</name>
    <dbReference type="NCBI Taxonomy" id="2316362"/>
    <lineage>
        <taxon>Eukaryota</taxon>
        <taxon>Fungi</taxon>
        <taxon>Dikarya</taxon>
        <taxon>Basidiomycota</taxon>
        <taxon>Agaricomycotina</taxon>
        <taxon>Agaricomycetes</taxon>
        <taxon>Agaricomycetidae</taxon>
        <taxon>Agaricales</taxon>
        <taxon>Agaricineae</taxon>
        <taxon>Psathyrellaceae</taxon>
        <taxon>Candolleomyces</taxon>
    </lineage>
</organism>
<dbReference type="Proteomes" id="UP000290288">
    <property type="component" value="Unassembled WGS sequence"/>
</dbReference>
<name>A0A4Q2D802_9AGAR</name>
<gene>
    <name evidence="1" type="ORF">EST38_g10832</name>
</gene>
<dbReference type="AlphaFoldDB" id="A0A4Q2D802"/>
<sequence>MRHASCMIETPRPWFAVGLSSSRLHDSDHAVYNALRFYIRNRNSNNLRKTPSELAIDLIGPSTADAPVTEAEKSHGGGVLEA</sequence>
<reference evidence="1 2" key="1">
    <citation type="submission" date="2019-01" db="EMBL/GenBank/DDBJ databases">
        <title>Draft genome sequence of Psathyrella aberdarensis IHI B618.</title>
        <authorList>
            <person name="Buettner E."/>
            <person name="Kellner H."/>
        </authorList>
    </citation>
    <scope>NUCLEOTIDE SEQUENCE [LARGE SCALE GENOMIC DNA]</scope>
    <source>
        <strain evidence="1 2">IHI B618</strain>
    </source>
</reference>
<proteinExistence type="predicted"/>
<accession>A0A4Q2D802</accession>
<evidence type="ECO:0000313" key="2">
    <source>
        <dbReference type="Proteomes" id="UP000290288"/>
    </source>
</evidence>
<dbReference type="EMBL" id="SDEE01000610">
    <property type="protein sequence ID" value="RXW15022.1"/>
    <property type="molecule type" value="Genomic_DNA"/>
</dbReference>
<evidence type="ECO:0000313" key="1">
    <source>
        <dbReference type="EMBL" id="RXW15022.1"/>
    </source>
</evidence>
<keyword evidence="2" id="KW-1185">Reference proteome</keyword>